<keyword evidence="1" id="KW-0812">Transmembrane</keyword>
<evidence type="ECO:0000256" key="1">
    <source>
        <dbReference type="SAM" id="Phobius"/>
    </source>
</evidence>
<proteinExistence type="predicted"/>
<keyword evidence="3" id="KW-1185">Reference proteome</keyword>
<dbReference type="AlphaFoldDB" id="A0A418R0V6"/>
<reference evidence="2 3" key="1">
    <citation type="submission" date="2019-01" db="EMBL/GenBank/DDBJ databases">
        <title>Hymenobacter humicola sp. nov., isolated from soils in Antarctica.</title>
        <authorList>
            <person name="Sedlacek I."/>
            <person name="Holochova P."/>
            <person name="Kralova S."/>
            <person name="Pantucek R."/>
            <person name="Stankova E."/>
            <person name="Vrbovska V."/>
            <person name="Kristofova L."/>
            <person name="Svec P."/>
            <person name="Busse H.-J."/>
        </authorList>
    </citation>
    <scope>NUCLEOTIDE SEQUENCE [LARGE SCALE GENOMIC DNA]</scope>
    <source>
        <strain evidence="2 3">CCM 8852</strain>
    </source>
</reference>
<accession>A0A418R0V6</accession>
<evidence type="ECO:0000313" key="2">
    <source>
        <dbReference type="EMBL" id="RIY11031.1"/>
    </source>
</evidence>
<protein>
    <submittedName>
        <fullName evidence="2">Uncharacterized protein</fullName>
    </submittedName>
</protein>
<sequence length="105" mass="11725">MLTFLLLLGTHLTATLLGLGLLRRLFPQPFQHPQSVADALRDPPFRALLALGIVLPFWLAQIANAGLFDLAYSSGRYTWTLGVHLAVSIFYYQASLRTAARRKRS</sequence>
<keyword evidence="1" id="KW-0472">Membrane</keyword>
<dbReference type="EMBL" id="QYCN01000010">
    <property type="protein sequence ID" value="RIY11031.1"/>
    <property type="molecule type" value="Genomic_DNA"/>
</dbReference>
<dbReference type="Proteomes" id="UP000284250">
    <property type="component" value="Unassembled WGS sequence"/>
</dbReference>
<feature type="transmembrane region" description="Helical" evidence="1">
    <location>
        <begin position="77"/>
        <end position="94"/>
    </location>
</feature>
<comment type="caution">
    <text evidence="2">The sequence shown here is derived from an EMBL/GenBank/DDBJ whole genome shotgun (WGS) entry which is preliminary data.</text>
</comment>
<feature type="transmembrane region" description="Helical" evidence="1">
    <location>
        <begin position="47"/>
        <end position="71"/>
    </location>
</feature>
<gene>
    <name evidence="2" type="ORF">D0T11_08460</name>
</gene>
<evidence type="ECO:0000313" key="3">
    <source>
        <dbReference type="Proteomes" id="UP000284250"/>
    </source>
</evidence>
<keyword evidence="1" id="KW-1133">Transmembrane helix</keyword>
<dbReference type="RefSeq" id="WP_119655349.1">
    <property type="nucleotide sequence ID" value="NZ_JBHUOI010000009.1"/>
</dbReference>
<name>A0A418R0V6_9BACT</name>
<organism evidence="2 3">
    <name type="scientific">Hymenobacter rubripertinctus</name>
    <dbReference type="NCBI Taxonomy" id="2029981"/>
    <lineage>
        <taxon>Bacteria</taxon>
        <taxon>Pseudomonadati</taxon>
        <taxon>Bacteroidota</taxon>
        <taxon>Cytophagia</taxon>
        <taxon>Cytophagales</taxon>
        <taxon>Hymenobacteraceae</taxon>
        <taxon>Hymenobacter</taxon>
    </lineage>
</organism>
<feature type="transmembrane region" description="Helical" evidence="1">
    <location>
        <begin position="6"/>
        <end position="26"/>
    </location>
</feature>
<dbReference type="OrthoDB" id="9936481at2"/>